<organism evidence="7 8">
    <name type="scientific">Vanrija albida</name>
    <dbReference type="NCBI Taxonomy" id="181172"/>
    <lineage>
        <taxon>Eukaryota</taxon>
        <taxon>Fungi</taxon>
        <taxon>Dikarya</taxon>
        <taxon>Basidiomycota</taxon>
        <taxon>Agaricomycotina</taxon>
        <taxon>Tremellomycetes</taxon>
        <taxon>Trichosporonales</taxon>
        <taxon>Trichosporonaceae</taxon>
        <taxon>Vanrija</taxon>
    </lineage>
</organism>
<feature type="transmembrane region" description="Helical" evidence="6">
    <location>
        <begin position="101"/>
        <end position="121"/>
    </location>
</feature>
<feature type="transmembrane region" description="Helical" evidence="6">
    <location>
        <begin position="267"/>
        <end position="293"/>
    </location>
</feature>
<accession>A0ABR3QEZ0</accession>
<feature type="transmembrane region" description="Helical" evidence="6">
    <location>
        <begin position="434"/>
        <end position="454"/>
    </location>
</feature>
<dbReference type="GeneID" id="95982083"/>
<keyword evidence="5 6" id="KW-0472">Membrane</keyword>
<feature type="transmembrane region" description="Helical" evidence="6">
    <location>
        <begin position="313"/>
        <end position="333"/>
    </location>
</feature>
<evidence type="ECO:0000256" key="6">
    <source>
        <dbReference type="SAM" id="Phobius"/>
    </source>
</evidence>
<gene>
    <name evidence="7" type="ORF">Q8F55_001040</name>
</gene>
<dbReference type="SUPFAM" id="SSF103473">
    <property type="entry name" value="MFS general substrate transporter"/>
    <property type="match status" value="1"/>
</dbReference>
<evidence type="ECO:0000256" key="3">
    <source>
        <dbReference type="ARBA" id="ARBA00022692"/>
    </source>
</evidence>
<reference evidence="7 8" key="1">
    <citation type="submission" date="2023-08" db="EMBL/GenBank/DDBJ databases">
        <title>Annotated Genome Sequence of Vanrija albida AlHP1.</title>
        <authorList>
            <person name="Herzog R."/>
        </authorList>
    </citation>
    <scope>NUCLEOTIDE SEQUENCE [LARGE SCALE GENOMIC DNA]</scope>
    <source>
        <strain evidence="7 8">AlHP1</strain>
    </source>
</reference>
<dbReference type="PANTHER" id="PTHR43791">
    <property type="entry name" value="PERMEASE-RELATED"/>
    <property type="match status" value="1"/>
</dbReference>
<keyword evidence="4 6" id="KW-1133">Transmembrane helix</keyword>
<dbReference type="Proteomes" id="UP001565368">
    <property type="component" value="Unassembled WGS sequence"/>
</dbReference>
<keyword evidence="8" id="KW-1185">Reference proteome</keyword>
<dbReference type="Pfam" id="PF07690">
    <property type="entry name" value="MFS_1"/>
    <property type="match status" value="1"/>
</dbReference>
<feature type="transmembrane region" description="Helical" evidence="6">
    <location>
        <begin position="340"/>
        <end position="362"/>
    </location>
</feature>
<name>A0ABR3QEZ0_9TREE</name>
<keyword evidence="3 6" id="KW-0812">Transmembrane</keyword>
<dbReference type="InterPro" id="IPR036259">
    <property type="entry name" value="MFS_trans_sf"/>
</dbReference>
<evidence type="ECO:0000256" key="4">
    <source>
        <dbReference type="ARBA" id="ARBA00022989"/>
    </source>
</evidence>
<evidence type="ECO:0000313" key="7">
    <source>
        <dbReference type="EMBL" id="KAL1413284.1"/>
    </source>
</evidence>
<proteinExistence type="predicted"/>
<evidence type="ECO:0000256" key="5">
    <source>
        <dbReference type="ARBA" id="ARBA00023136"/>
    </source>
</evidence>
<dbReference type="EMBL" id="JBBXJM010000001">
    <property type="protein sequence ID" value="KAL1413284.1"/>
    <property type="molecule type" value="Genomic_DNA"/>
</dbReference>
<evidence type="ECO:0008006" key="9">
    <source>
        <dbReference type="Google" id="ProtNLM"/>
    </source>
</evidence>
<dbReference type="InterPro" id="IPR011701">
    <property type="entry name" value="MFS"/>
</dbReference>
<sequence>MGAKRDKIETLFWGKPPADPKERKLLVKLDLVILSYVCLSYWINYVDRANLNNAYVTGMKEAVGFKGNDLSLAGSCFTAGYVVGQIPSSIILASGRITPRFWFPFCVFCWGFCTLGLAFVTNVKQVFAIRFVQALFEASTFSGTHYILGSWYKDSELGKRTAVFTSSAQFGSFFSGIMQGAIRQTLHGHHNKAGWQWMFIINFAMTIPIAFYGWAMFPDTPHNTKAFWLTEDERALCLRRLPYVEHQKITWASFRSSVRKAITNWRWYLFSALFMVSATSFEKTGIYAEFLLWLKSVKNADGTQFYSDVQVNYYSSLQTVVAIIGTYAMTVYCDATGHRFIANVIMYVSVLISSIMLLVWNIGTAGHFFAYSISGIGYSGQASNFAWANSMTRDDELLRSMTLFSMNLFSNLWNLWYQITVWPVSQAPKFRNGQIATIVTGAASVGIAAAIVYCSRAYPPNLPQDNEAAEVAEKGFDVAEEPVAEEKGHYVK</sequence>
<keyword evidence="2" id="KW-0813">Transport</keyword>
<evidence type="ECO:0000256" key="1">
    <source>
        <dbReference type="ARBA" id="ARBA00004141"/>
    </source>
</evidence>
<dbReference type="RefSeq" id="XP_069213228.1">
    <property type="nucleotide sequence ID" value="XM_069349684.1"/>
</dbReference>
<feature type="transmembrane region" description="Helical" evidence="6">
    <location>
        <begin position="161"/>
        <end position="182"/>
    </location>
</feature>
<comment type="subcellular location">
    <subcellularLocation>
        <location evidence="1">Membrane</location>
        <topology evidence="1">Multi-pass membrane protein</topology>
    </subcellularLocation>
</comment>
<evidence type="ECO:0000313" key="8">
    <source>
        <dbReference type="Proteomes" id="UP001565368"/>
    </source>
</evidence>
<dbReference type="PANTHER" id="PTHR43791:SF4">
    <property type="entry name" value="PANTOTHENATE TRANSPORTER FEN2"/>
    <property type="match status" value="1"/>
</dbReference>
<comment type="caution">
    <text evidence="7">The sequence shown here is derived from an EMBL/GenBank/DDBJ whole genome shotgun (WGS) entry which is preliminary data.</text>
</comment>
<dbReference type="Gene3D" id="1.20.1250.20">
    <property type="entry name" value="MFS general substrate transporter like domains"/>
    <property type="match status" value="1"/>
</dbReference>
<protein>
    <recommendedName>
        <fullName evidence="9">Major facilitator superfamily (MFS) profile domain-containing protein</fullName>
    </recommendedName>
</protein>
<feature type="transmembrane region" description="Helical" evidence="6">
    <location>
        <begin position="194"/>
        <end position="215"/>
    </location>
</feature>
<evidence type="ECO:0000256" key="2">
    <source>
        <dbReference type="ARBA" id="ARBA00022448"/>
    </source>
</evidence>
<feature type="transmembrane region" description="Helical" evidence="6">
    <location>
        <begin position="127"/>
        <end position="149"/>
    </location>
</feature>